<dbReference type="OrthoDB" id="5983572at2759"/>
<keyword evidence="1 2" id="KW-0728">SH3 domain</keyword>
<dbReference type="Proteomes" id="UP000807353">
    <property type="component" value="Unassembled WGS sequence"/>
</dbReference>
<keyword evidence="5" id="KW-1185">Reference proteome</keyword>
<comment type="caution">
    <text evidence="4">The sequence shown here is derived from an EMBL/GenBank/DDBJ whole genome shotgun (WGS) entry which is preliminary data.</text>
</comment>
<evidence type="ECO:0000256" key="1">
    <source>
        <dbReference type="ARBA" id="ARBA00022443"/>
    </source>
</evidence>
<dbReference type="EMBL" id="MU150321">
    <property type="protein sequence ID" value="KAF9459216.1"/>
    <property type="molecule type" value="Genomic_DNA"/>
</dbReference>
<feature type="domain" description="SH3" evidence="3">
    <location>
        <begin position="156"/>
        <end position="217"/>
    </location>
</feature>
<dbReference type="PRINTS" id="PR00452">
    <property type="entry name" value="SH3DOMAIN"/>
</dbReference>
<dbReference type="PANTHER" id="PTHR15735:SF20">
    <property type="entry name" value="HIGH OSMOLARITY SIGNALING PROTEIN SHO1"/>
    <property type="match status" value="1"/>
</dbReference>
<evidence type="ECO:0000256" key="2">
    <source>
        <dbReference type="PROSITE-ProRule" id="PRU00192"/>
    </source>
</evidence>
<name>A0A9P6CB71_9AGAR</name>
<dbReference type="PANTHER" id="PTHR15735">
    <property type="entry name" value="FCH AND DOUBLE SH3 DOMAINS PROTEIN"/>
    <property type="match status" value="1"/>
</dbReference>
<evidence type="ECO:0000313" key="4">
    <source>
        <dbReference type="EMBL" id="KAF9459216.1"/>
    </source>
</evidence>
<proteinExistence type="predicted"/>
<evidence type="ECO:0000259" key="3">
    <source>
        <dbReference type="PROSITE" id="PS50002"/>
    </source>
</evidence>
<dbReference type="AlphaFoldDB" id="A0A9P6CB71"/>
<evidence type="ECO:0000313" key="5">
    <source>
        <dbReference type="Proteomes" id="UP000807353"/>
    </source>
</evidence>
<gene>
    <name evidence="4" type="ORF">BDZ94DRAFT_1054751</name>
</gene>
<protein>
    <recommendedName>
        <fullName evidence="3">SH3 domain-containing protein</fullName>
    </recommendedName>
</protein>
<dbReference type="InterPro" id="IPR036028">
    <property type="entry name" value="SH3-like_dom_sf"/>
</dbReference>
<dbReference type="Pfam" id="PF00018">
    <property type="entry name" value="SH3_1"/>
    <property type="match status" value="3"/>
</dbReference>
<dbReference type="Gene3D" id="2.30.30.40">
    <property type="entry name" value="SH3 Domains"/>
    <property type="match status" value="3"/>
</dbReference>
<dbReference type="InterPro" id="IPR001452">
    <property type="entry name" value="SH3_domain"/>
</dbReference>
<dbReference type="PROSITE" id="PS50002">
    <property type="entry name" value="SH3"/>
    <property type="match status" value="3"/>
</dbReference>
<sequence>MWAQIFHFSIPYPVTDTASSEDPTELSFKKGEVLDILTKSDLWWEARKSDGTKGIAPSNYLKLTSPENSLTNVTDALPTEQTAKAEALYAYTASANDETELSFRKGEVLDILTQSDLWWEARKADGTIGIAPSNYLSLITTKSSLSLDEITLTEDIYPYRAQALHAYAASAEDSTELSFKKGEILEILTNSDLWWEARTANGKKGIAPSNYLELIGSESTSLDTTERSTLLDEYPYQAEALHACRSFYSLYNALLTR</sequence>
<feature type="domain" description="SH3" evidence="3">
    <location>
        <begin position="1"/>
        <end position="66"/>
    </location>
</feature>
<dbReference type="GO" id="GO:0030833">
    <property type="term" value="P:regulation of actin filament polymerization"/>
    <property type="evidence" value="ECO:0007669"/>
    <property type="project" value="TreeGrafter"/>
</dbReference>
<accession>A0A9P6CB71</accession>
<organism evidence="4 5">
    <name type="scientific">Collybia nuda</name>
    <dbReference type="NCBI Taxonomy" id="64659"/>
    <lineage>
        <taxon>Eukaryota</taxon>
        <taxon>Fungi</taxon>
        <taxon>Dikarya</taxon>
        <taxon>Basidiomycota</taxon>
        <taxon>Agaricomycotina</taxon>
        <taxon>Agaricomycetes</taxon>
        <taxon>Agaricomycetidae</taxon>
        <taxon>Agaricales</taxon>
        <taxon>Tricholomatineae</taxon>
        <taxon>Clitocybaceae</taxon>
        <taxon>Collybia</taxon>
    </lineage>
</organism>
<dbReference type="SUPFAM" id="SSF50044">
    <property type="entry name" value="SH3-domain"/>
    <property type="match status" value="3"/>
</dbReference>
<dbReference type="SMART" id="SM00326">
    <property type="entry name" value="SH3"/>
    <property type="match status" value="3"/>
</dbReference>
<reference evidence="4" key="1">
    <citation type="submission" date="2020-11" db="EMBL/GenBank/DDBJ databases">
        <authorList>
            <consortium name="DOE Joint Genome Institute"/>
            <person name="Ahrendt S."/>
            <person name="Riley R."/>
            <person name="Andreopoulos W."/>
            <person name="Labutti K."/>
            <person name="Pangilinan J."/>
            <person name="Ruiz-Duenas F.J."/>
            <person name="Barrasa J.M."/>
            <person name="Sanchez-Garcia M."/>
            <person name="Camarero S."/>
            <person name="Miyauchi S."/>
            <person name="Serrano A."/>
            <person name="Linde D."/>
            <person name="Babiker R."/>
            <person name="Drula E."/>
            <person name="Ayuso-Fernandez I."/>
            <person name="Pacheco R."/>
            <person name="Padilla G."/>
            <person name="Ferreira P."/>
            <person name="Barriuso J."/>
            <person name="Kellner H."/>
            <person name="Castanera R."/>
            <person name="Alfaro M."/>
            <person name="Ramirez L."/>
            <person name="Pisabarro A.G."/>
            <person name="Kuo A."/>
            <person name="Tritt A."/>
            <person name="Lipzen A."/>
            <person name="He G."/>
            <person name="Yan M."/>
            <person name="Ng V."/>
            <person name="Cullen D."/>
            <person name="Martin F."/>
            <person name="Rosso M.-N."/>
            <person name="Henrissat B."/>
            <person name="Hibbett D."/>
            <person name="Martinez A.T."/>
            <person name="Grigoriev I.V."/>
        </authorList>
    </citation>
    <scope>NUCLEOTIDE SEQUENCE</scope>
    <source>
        <strain evidence="4">CBS 247.69</strain>
    </source>
</reference>
<feature type="domain" description="SH3" evidence="3">
    <location>
        <begin position="80"/>
        <end position="141"/>
    </location>
</feature>